<evidence type="ECO:0000313" key="4">
    <source>
        <dbReference type="EMBL" id="UPT21095.1"/>
    </source>
</evidence>
<keyword evidence="1 2" id="KW-0238">DNA-binding</keyword>
<dbReference type="EMBL" id="CP051627">
    <property type="protein sequence ID" value="UPT21095.1"/>
    <property type="molecule type" value="Genomic_DNA"/>
</dbReference>
<feature type="DNA-binding region" description="H-T-H motif" evidence="2">
    <location>
        <begin position="44"/>
        <end position="63"/>
    </location>
</feature>
<dbReference type="PRINTS" id="PR00455">
    <property type="entry name" value="HTHTETR"/>
</dbReference>
<dbReference type="RefSeq" id="WP_248593401.1">
    <property type="nucleotide sequence ID" value="NZ_BAABEB010000026.1"/>
</dbReference>
<dbReference type="InterPro" id="IPR009057">
    <property type="entry name" value="Homeodomain-like_sf"/>
</dbReference>
<dbReference type="Pfam" id="PF00440">
    <property type="entry name" value="TetR_N"/>
    <property type="match status" value="1"/>
</dbReference>
<protein>
    <submittedName>
        <fullName evidence="4">TetR family transcriptional regulator</fullName>
    </submittedName>
</protein>
<proteinExistence type="predicted"/>
<dbReference type="InterPro" id="IPR036271">
    <property type="entry name" value="Tet_transcr_reg_TetR-rel_C_sf"/>
</dbReference>
<dbReference type="SUPFAM" id="SSF46689">
    <property type="entry name" value="Homeodomain-like"/>
    <property type="match status" value="1"/>
</dbReference>
<feature type="domain" description="HTH tetR-type" evidence="3">
    <location>
        <begin position="21"/>
        <end position="81"/>
    </location>
</feature>
<accession>A0ABY4L464</accession>
<dbReference type="SUPFAM" id="SSF48498">
    <property type="entry name" value="Tetracyclin repressor-like, C-terminal domain"/>
    <property type="match status" value="1"/>
</dbReference>
<dbReference type="PROSITE" id="PS01081">
    <property type="entry name" value="HTH_TETR_1"/>
    <property type="match status" value="1"/>
</dbReference>
<reference evidence="4 5" key="1">
    <citation type="submission" date="2020-04" db="EMBL/GenBank/DDBJ databases">
        <title>Thermobifida alba genome sequencing and assembly.</title>
        <authorList>
            <person name="Luzics S."/>
            <person name="Horvath B."/>
            <person name="Nagy I."/>
            <person name="Toth A."/>
            <person name="Nagy I."/>
            <person name="Kukolya J."/>
        </authorList>
    </citation>
    <scope>NUCLEOTIDE SEQUENCE [LARGE SCALE GENOMIC DNA]</scope>
    <source>
        <strain evidence="4 5">DSM 43795</strain>
    </source>
</reference>
<evidence type="ECO:0000256" key="2">
    <source>
        <dbReference type="PROSITE-ProRule" id="PRU00335"/>
    </source>
</evidence>
<dbReference type="Gene3D" id="1.10.357.10">
    <property type="entry name" value="Tetracycline Repressor, domain 2"/>
    <property type="match status" value="1"/>
</dbReference>
<evidence type="ECO:0000313" key="5">
    <source>
        <dbReference type="Proteomes" id="UP000832041"/>
    </source>
</evidence>
<evidence type="ECO:0000259" key="3">
    <source>
        <dbReference type="PROSITE" id="PS50977"/>
    </source>
</evidence>
<dbReference type="PANTHER" id="PTHR30055:SF226">
    <property type="entry name" value="HTH-TYPE TRANSCRIPTIONAL REGULATOR PKSA"/>
    <property type="match status" value="1"/>
</dbReference>
<name>A0ABY4L464_THEAE</name>
<dbReference type="InterPro" id="IPR001647">
    <property type="entry name" value="HTH_TetR"/>
</dbReference>
<dbReference type="InterPro" id="IPR050109">
    <property type="entry name" value="HTH-type_TetR-like_transc_reg"/>
</dbReference>
<dbReference type="InterPro" id="IPR023772">
    <property type="entry name" value="DNA-bd_HTH_TetR-type_CS"/>
</dbReference>
<gene>
    <name evidence="4" type="ORF">FOF52_09090</name>
</gene>
<sequence>MRSKNNPSGQKDRSDRSFIEKARRAQIIDAAIHTIAEVGFAKASLARIAARAGVSKGVISYHFAGKDELVEQVVMQVYTDIADSVLPRLLEQPSATAVLRTHILTVAEYMRDHRAHLAALGEVFTNFRTADGTLRYGITANEELYASLENLYREGQRTGEFRSFDPRVMAITQQAAVDSMFAYWTAHPDHDLRAHARELADLFERAVRVPTPPLTSADPPTKGAP</sequence>
<evidence type="ECO:0000256" key="1">
    <source>
        <dbReference type="ARBA" id="ARBA00023125"/>
    </source>
</evidence>
<dbReference type="Proteomes" id="UP000832041">
    <property type="component" value="Chromosome"/>
</dbReference>
<dbReference type="PROSITE" id="PS50977">
    <property type="entry name" value="HTH_TETR_2"/>
    <property type="match status" value="1"/>
</dbReference>
<keyword evidence="5" id="KW-1185">Reference proteome</keyword>
<dbReference type="PANTHER" id="PTHR30055">
    <property type="entry name" value="HTH-TYPE TRANSCRIPTIONAL REGULATOR RUTR"/>
    <property type="match status" value="1"/>
</dbReference>
<organism evidence="4 5">
    <name type="scientific">Thermobifida alba</name>
    <name type="common">Thermomonospora alba</name>
    <dbReference type="NCBI Taxonomy" id="53522"/>
    <lineage>
        <taxon>Bacteria</taxon>
        <taxon>Bacillati</taxon>
        <taxon>Actinomycetota</taxon>
        <taxon>Actinomycetes</taxon>
        <taxon>Streptosporangiales</taxon>
        <taxon>Nocardiopsidaceae</taxon>
        <taxon>Thermobifida</taxon>
    </lineage>
</organism>
<dbReference type="Gene3D" id="1.10.10.60">
    <property type="entry name" value="Homeodomain-like"/>
    <property type="match status" value="1"/>
</dbReference>